<dbReference type="Proteomes" id="UP000578112">
    <property type="component" value="Unassembled WGS sequence"/>
</dbReference>
<sequence>MPEPLDMLIARLDTLLDDLTRAEAENGPAIAAVAPAHRAER</sequence>
<comment type="caution">
    <text evidence="1">The sequence shown here is derived from an EMBL/GenBank/DDBJ whole genome shotgun (WGS) entry which is preliminary data.</text>
</comment>
<name>A0A7W7I2A0_9ACTN</name>
<evidence type="ECO:0000313" key="2">
    <source>
        <dbReference type="Proteomes" id="UP000578112"/>
    </source>
</evidence>
<dbReference type="RefSeq" id="WP_260416112.1">
    <property type="nucleotide sequence ID" value="NZ_BOMK01000086.1"/>
</dbReference>
<organism evidence="1 2">
    <name type="scientific">Actinoplanes digitatis</name>
    <dbReference type="NCBI Taxonomy" id="1868"/>
    <lineage>
        <taxon>Bacteria</taxon>
        <taxon>Bacillati</taxon>
        <taxon>Actinomycetota</taxon>
        <taxon>Actinomycetes</taxon>
        <taxon>Micromonosporales</taxon>
        <taxon>Micromonosporaceae</taxon>
        <taxon>Actinoplanes</taxon>
    </lineage>
</organism>
<protein>
    <submittedName>
        <fullName evidence="1">Uncharacterized protein</fullName>
    </submittedName>
</protein>
<reference evidence="1 2" key="1">
    <citation type="submission" date="2020-08" db="EMBL/GenBank/DDBJ databases">
        <title>Sequencing the genomes of 1000 actinobacteria strains.</title>
        <authorList>
            <person name="Klenk H.-P."/>
        </authorList>
    </citation>
    <scope>NUCLEOTIDE SEQUENCE [LARGE SCALE GENOMIC DNA]</scope>
    <source>
        <strain evidence="1 2">DSM 43149</strain>
    </source>
</reference>
<gene>
    <name evidence="1" type="ORF">BJ971_005588</name>
</gene>
<evidence type="ECO:0000313" key="1">
    <source>
        <dbReference type="EMBL" id="MBB4765032.1"/>
    </source>
</evidence>
<dbReference type="AlphaFoldDB" id="A0A7W7I2A0"/>
<keyword evidence="2" id="KW-1185">Reference proteome</keyword>
<accession>A0A7W7I2A0</accession>
<proteinExistence type="predicted"/>
<dbReference type="EMBL" id="JACHNH010000001">
    <property type="protein sequence ID" value="MBB4765032.1"/>
    <property type="molecule type" value="Genomic_DNA"/>
</dbReference>